<gene>
    <name evidence="3" type="ORF">GIL414_LOCUS16121</name>
    <name evidence="2" type="ORF">KQP761_LOCUS12052</name>
</gene>
<accession>A0A815PPL2</accession>
<dbReference type="Proteomes" id="UP000663834">
    <property type="component" value="Unassembled WGS sequence"/>
</dbReference>
<name>A0A815PPL2_9BILA</name>
<evidence type="ECO:0000313" key="4">
    <source>
        <dbReference type="Proteomes" id="UP000663834"/>
    </source>
</evidence>
<dbReference type="EMBL" id="CAJOBJ010007274">
    <property type="protein sequence ID" value="CAF4081993.1"/>
    <property type="molecule type" value="Genomic_DNA"/>
</dbReference>
<proteinExistence type="predicted"/>
<organism evidence="2 4">
    <name type="scientific">Rotaria magnacalcarata</name>
    <dbReference type="NCBI Taxonomy" id="392030"/>
    <lineage>
        <taxon>Eukaryota</taxon>
        <taxon>Metazoa</taxon>
        <taxon>Spiralia</taxon>
        <taxon>Gnathifera</taxon>
        <taxon>Rotifera</taxon>
        <taxon>Eurotatoria</taxon>
        <taxon>Bdelloidea</taxon>
        <taxon>Philodinida</taxon>
        <taxon>Philodinidae</taxon>
        <taxon>Rotaria</taxon>
    </lineage>
</organism>
<feature type="transmembrane region" description="Helical" evidence="1">
    <location>
        <begin position="133"/>
        <end position="156"/>
    </location>
</feature>
<evidence type="ECO:0000313" key="3">
    <source>
        <dbReference type="EMBL" id="CAF4081993.1"/>
    </source>
</evidence>
<dbReference type="EMBL" id="CAJNOW010005520">
    <property type="protein sequence ID" value="CAF1452130.1"/>
    <property type="molecule type" value="Genomic_DNA"/>
</dbReference>
<sequence>SKLEIPIPMKQQIENRTEKTNSKSKVSIIFHQTILIFILLVKQQIENRTSKFGIAIAIGCSKNICGDTYSIISGVLSLLSLGTLIGFDIVFIINPYTCILTPTCTSRVSLTSFGFVQALSPFTNYSSYDSKRLFFYIQIACGASAFLLSLIQLLILRFLRQKKNFQLTQAAPIPQNSKAPSKPSTLKSLPPLVSVKVVPTRPTTAQQLANEVRGLSHPPLWSISNPTIFQSSYTPPF</sequence>
<feature type="transmembrane region" description="Helical" evidence="1">
    <location>
        <begin position="71"/>
        <end position="93"/>
    </location>
</feature>
<keyword evidence="1" id="KW-1133">Transmembrane helix</keyword>
<reference evidence="2" key="1">
    <citation type="submission" date="2021-02" db="EMBL/GenBank/DDBJ databases">
        <authorList>
            <person name="Nowell W R."/>
        </authorList>
    </citation>
    <scope>NUCLEOTIDE SEQUENCE</scope>
</reference>
<protein>
    <submittedName>
        <fullName evidence="2">Uncharacterized protein</fullName>
    </submittedName>
</protein>
<keyword evidence="1" id="KW-0472">Membrane</keyword>
<comment type="caution">
    <text evidence="2">The sequence shown here is derived from an EMBL/GenBank/DDBJ whole genome shotgun (WGS) entry which is preliminary data.</text>
</comment>
<evidence type="ECO:0000256" key="1">
    <source>
        <dbReference type="SAM" id="Phobius"/>
    </source>
</evidence>
<evidence type="ECO:0000313" key="2">
    <source>
        <dbReference type="EMBL" id="CAF1452130.1"/>
    </source>
</evidence>
<keyword evidence="1" id="KW-0812">Transmembrane</keyword>
<dbReference type="Proteomes" id="UP000681720">
    <property type="component" value="Unassembled WGS sequence"/>
</dbReference>
<dbReference type="AlphaFoldDB" id="A0A815PPL2"/>
<feature type="non-terminal residue" evidence="2">
    <location>
        <position position="1"/>
    </location>
</feature>